<evidence type="ECO:0000256" key="6">
    <source>
        <dbReference type="ARBA" id="ARBA00022989"/>
    </source>
</evidence>
<keyword evidence="8" id="KW-1003">Cell membrane</keyword>
<dbReference type="PANTHER" id="PTHR30586:SF0">
    <property type="entry name" value="ION-TRANSLOCATING OXIDOREDUCTASE COMPLEX SUBUNIT E"/>
    <property type="match status" value="1"/>
</dbReference>
<evidence type="ECO:0000256" key="2">
    <source>
        <dbReference type="ARBA" id="ARBA00022448"/>
    </source>
</evidence>
<feature type="transmembrane region" description="Helical" evidence="8">
    <location>
        <begin position="53"/>
        <end position="75"/>
    </location>
</feature>
<evidence type="ECO:0000313" key="9">
    <source>
        <dbReference type="EMBL" id="HED10828.1"/>
    </source>
</evidence>
<dbReference type="EMBL" id="DRLD01000253">
    <property type="protein sequence ID" value="HED10828.1"/>
    <property type="molecule type" value="Genomic_DNA"/>
</dbReference>
<accession>A0A7V1PUJ6</accession>
<comment type="similarity">
    <text evidence="8">Belongs to the NqrDE/RnfAE family.</text>
</comment>
<dbReference type="Pfam" id="PF02508">
    <property type="entry name" value="Rnf-Nqr"/>
    <property type="match status" value="1"/>
</dbReference>
<dbReference type="NCBIfam" id="NF009070">
    <property type="entry name" value="PRK12405.1"/>
    <property type="match status" value="1"/>
</dbReference>
<keyword evidence="4 8" id="KW-1278">Translocase</keyword>
<dbReference type="NCBIfam" id="TIGR01948">
    <property type="entry name" value="rnfE"/>
    <property type="match status" value="1"/>
</dbReference>
<evidence type="ECO:0000256" key="3">
    <source>
        <dbReference type="ARBA" id="ARBA00022692"/>
    </source>
</evidence>
<dbReference type="GO" id="GO:0022900">
    <property type="term" value="P:electron transport chain"/>
    <property type="evidence" value="ECO:0007669"/>
    <property type="project" value="UniProtKB-UniRule"/>
</dbReference>
<dbReference type="GO" id="GO:0012505">
    <property type="term" value="C:endomembrane system"/>
    <property type="evidence" value="ECO:0007669"/>
    <property type="project" value="UniProtKB-SubCell"/>
</dbReference>
<evidence type="ECO:0000256" key="4">
    <source>
        <dbReference type="ARBA" id="ARBA00022967"/>
    </source>
</evidence>
<keyword evidence="6 8" id="KW-1133">Transmembrane helix</keyword>
<reference evidence="9" key="1">
    <citation type="journal article" date="2020" name="mSystems">
        <title>Genome- and Community-Level Interaction Insights into Carbon Utilization and Element Cycling Functions of Hydrothermarchaeota in Hydrothermal Sediment.</title>
        <authorList>
            <person name="Zhou Z."/>
            <person name="Liu Y."/>
            <person name="Xu W."/>
            <person name="Pan J."/>
            <person name="Luo Z.H."/>
            <person name="Li M."/>
        </authorList>
    </citation>
    <scope>NUCLEOTIDE SEQUENCE [LARGE SCALE GENOMIC DNA]</scope>
    <source>
        <strain evidence="9">HyVt-456</strain>
    </source>
</reference>
<comment type="subcellular location">
    <subcellularLocation>
        <location evidence="8">Cell membrane</location>
        <topology evidence="8">Multi-pass membrane protein</topology>
    </subcellularLocation>
    <subcellularLocation>
        <location evidence="1">Endomembrane system</location>
        <topology evidence="1">Multi-pass membrane protein</topology>
    </subcellularLocation>
</comment>
<evidence type="ECO:0000256" key="5">
    <source>
        <dbReference type="ARBA" id="ARBA00022982"/>
    </source>
</evidence>
<name>A0A7V1PUJ6_CALAY</name>
<keyword evidence="5 8" id="KW-0249">Electron transport</keyword>
<keyword evidence="3 8" id="KW-0812">Transmembrane</keyword>
<feature type="transmembrane region" description="Helical" evidence="8">
    <location>
        <begin position="188"/>
        <end position="208"/>
    </location>
</feature>
<feature type="transmembrane region" description="Helical" evidence="8">
    <location>
        <begin position="87"/>
        <end position="109"/>
    </location>
</feature>
<dbReference type="HAMAP" id="MF_00478">
    <property type="entry name" value="RsxE_RnfE"/>
    <property type="match status" value="1"/>
</dbReference>
<comment type="subunit">
    <text evidence="8">The complex is composed of six subunits: RnfA, RnfB, RnfC, RnfD, RnfE and RnfG.</text>
</comment>
<keyword evidence="2 8" id="KW-0813">Transport</keyword>
<dbReference type="EC" id="7.-.-.-" evidence="8"/>
<dbReference type="GO" id="GO:0005886">
    <property type="term" value="C:plasma membrane"/>
    <property type="evidence" value="ECO:0007669"/>
    <property type="project" value="UniProtKB-SubCell"/>
</dbReference>
<feature type="transmembrane region" description="Helical" evidence="8">
    <location>
        <begin position="115"/>
        <end position="135"/>
    </location>
</feature>
<dbReference type="InterPro" id="IPR010968">
    <property type="entry name" value="RnfE"/>
</dbReference>
<evidence type="ECO:0000256" key="7">
    <source>
        <dbReference type="ARBA" id="ARBA00023136"/>
    </source>
</evidence>
<keyword evidence="7 8" id="KW-0472">Membrane</keyword>
<dbReference type="Proteomes" id="UP000886005">
    <property type="component" value="Unassembled WGS sequence"/>
</dbReference>
<dbReference type="PIRSF" id="PIRSF006102">
    <property type="entry name" value="NQR_DE"/>
    <property type="match status" value="1"/>
</dbReference>
<dbReference type="PANTHER" id="PTHR30586">
    <property type="entry name" value="ELECTRON TRANSPORT COMPLEX PROTEIN RNFE"/>
    <property type="match status" value="1"/>
</dbReference>
<comment type="function">
    <text evidence="8">Part of a membrane-bound complex that couples electron transfer with translocation of ions across the membrane.</text>
</comment>
<evidence type="ECO:0000256" key="1">
    <source>
        <dbReference type="ARBA" id="ARBA00004127"/>
    </source>
</evidence>
<sequence length="229" mass="24858">MESKPKGKLAGFFHFPQGDGLSTDEFIKGLWRENPVLVQVLGMCPTLAVTNSAINAMAMGLATLFVLVMSNILVSSLRNVIPKQVRIATYILIIATFVTVADYVIQAISLDVHKALGAFIPLIVVNCIILGRAEAFASKNGVWASFMDGLGMGVGFTYALLLLGFIREILGSGSLFGISLFADSFQDWVIMILPSGGFFALAGWLLLFNGLKLRKKQAQPEQTREEVLI</sequence>
<dbReference type="AlphaFoldDB" id="A0A7V1PUJ6"/>
<dbReference type="InterPro" id="IPR003667">
    <property type="entry name" value="NqrDE/RnfAE"/>
</dbReference>
<evidence type="ECO:0000256" key="8">
    <source>
        <dbReference type="HAMAP-Rule" id="MF_00478"/>
    </source>
</evidence>
<organism evidence="9">
    <name type="scientific">Caldithrix abyssi</name>
    <dbReference type="NCBI Taxonomy" id="187145"/>
    <lineage>
        <taxon>Bacteria</taxon>
        <taxon>Pseudomonadati</taxon>
        <taxon>Calditrichota</taxon>
        <taxon>Calditrichia</taxon>
        <taxon>Calditrichales</taxon>
        <taxon>Calditrichaceae</taxon>
        <taxon>Caldithrix</taxon>
    </lineage>
</organism>
<gene>
    <name evidence="8" type="primary">rnfE</name>
    <name evidence="9" type="ORF">ENJ10_09070</name>
</gene>
<feature type="transmembrane region" description="Helical" evidence="8">
    <location>
        <begin position="156"/>
        <end position="182"/>
    </location>
</feature>
<comment type="caution">
    <text evidence="9">The sequence shown here is derived from an EMBL/GenBank/DDBJ whole genome shotgun (WGS) entry which is preliminary data.</text>
</comment>
<protein>
    <recommendedName>
        <fullName evidence="8">Ion-translocating oxidoreductase complex subunit E</fullName>
        <ecNumber evidence="8">7.-.-.-</ecNumber>
    </recommendedName>
    <alternativeName>
        <fullName evidence="8">Rnf electron transport complex subunit E</fullName>
    </alternativeName>
</protein>
<proteinExistence type="inferred from homology"/>